<feature type="domain" description="NlpC/P60" evidence="6">
    <location>
        <begin position="249"/>
        <end position="385"/>
    </location>
</feature>
<feature type="compositionally biased region" description="Pro residues" evidence="5">
    <location>
        <begin position="54"/>
        <end position="67"/>
    </location>
</feature>
<dbReference type="PANTHER" id="PTHR47359">
    <property type="entry name" value="PEPTIDOGLYCAN DL-ENDOPEPTIDASE CWLO"/>
    <property type="match status" value="1"/>
</dbReference>
<dbReference type="InterPro" id="IPR031304">
    <property type="entry name" value="SLT_2"/>
</dbReference>
<evidence type="ECO:0000256" key="1">
    <source>
        <dbReference type="ARBA" id="ARBA00007074"/>
    </source>
</evidence>
<dbReference type="GO" id="GO:0008234">
    <property type="term" value="F:cysteine-type peptidase activity"/>
    <property type="evidence" value="ECO:0007669"/>
    <property type="project" value="UniProtKB-KW"/>
</dbReference>
<dbReference type="InterPro" id="IPR023346">
    <property type="entry name" value="Lysozyme-like_dom_sf"/>
</dbReference>
<dbReference type="Pfam" id="PF13406">
    <property type="entry name" value="SLT_2"/>
    <property type="match status" value="1"/>
</dbReference>
<evidence type="ECO:0000313" key="7">
    <source>
        <dbReference type="EMBL" id="SDS99832.1"/>
    </source>
</evidence>
<evidence type="ECO:0000256" key="4">
    <source>
        <dbReference type="ARBA" id="ARBA00022807"/>
    </source>
</evidence>
<keyword evidence="8" id="KW-1185">Reference proteome</keyword>
<dbReference type="SUPFAM" id="SSF53955">
    <property type="entry name" value="Lysozyme-like"/>
    <property type="match status" value="1"/>
</dbReference>
<evidence type="ECO:0000256" key="2">
    <source>
        <dbReference type="ARBA" id="ARBA00022670"/>
    </source>
</evidence>
<dbReference type="OrthoDB" id="9796191at2"/>
<comment type="similarity">
    <text evidence="1">Belongs to the peptidase C40 family.</text>
</comment>
<dbReference type="AlphaFoldDB" id="A0A1H1WS28"/>
<dbReference type="STRING" id="546871.SAMN04488543_2810"/>
<gene>
    <name evidence="7" type="ORF">SAMN04488543_2810</name>
</gene>
<dbReference type="Proteomes" id="UP000199092">
    <property type="component" value="Chromosome I"/>
</dbReference>
<dbReference type="EMBL" id="LT629749">
    <property type="protein sequence ID" value="SDS99832.1"/>
    <property type="molecule type" value="Genomic_DNA"/>
</dbReference>
<evidence type="ECO:0000313" key="8">
    <source>
        <dbReference type="Proteomes" id="UP000199092"/>
    </source>
</evidence>
<dbReference type="Gene3D" id="3.90.1720.10">
    <property type="entry name" value="endopeptidase domain like (from Nostoc punctiforme)"/>
    <property type="match status" value="1"/>
</dbReference>
<protein>
    <submittedName>
        <fullName evidence="7">NlpC/P60 family protein</fullName>
    </submittedName>
</protein>
<dbReference type="InterPro" id="IPR051794">
    <property type="entry name" value="PG_Endopeptidase_C40"/>
</dbReference>
<dbReference type="Gene3D" id="1.10.530.10">
    <property type="match status" value="1"/>
</dbReference>
<dbReference type="Pfam" id="PF00877">
    <property type="entry name" value="NLPC_P60"/>
    <property type="match status" value="1"/>
</dbReference>
<dbReference type="PANTHER" id="PTHR47359:SF3">
    <property type="entry name" value="NLP_P60 DOMAIN-CONTAINING PROTEIN-RELATED"/>
    <property type="match status" value="1"/>
</dbReference>
<proteinExistence type="inferred from homology"/>
<dbReference type="InterPro" id="IPR038765">
    <property type="entry name" value="Papain-like_cys_pep_sf"/>
</dbReference>
<keyword evidence="2" id="KW-0645">Protease</keyword>
<dbReference type="SUPFAM" id="SSF54001">
    <property type="entry name" value="Cysteine proteinases"/>
    <property type="match status" value="1"/>
</dbReference>
<dbReference type="InterPro" id="IPR000064">
    <property type="entry name" value="NLP_P60_dom"/>
</dbReference>
<name>A0A1H1WS28_9ACTN</name>
<evidence type="ECO:0000259" key="6">
    <source>
        <dbReference type="PROSITE" id="PS51935"/>
    </source>
</evidence>
<feature type="region of interest" description="Disordered" evidence="5">
    <location>
        <begin position="47"/>
        <end position="99"/>
    </location>
</feature>
<sequence>MKVAGWVGIALTVLFLLPLAMVLAVAAVLVPAAVAPISCGDRAAAAGATSAAPPGKPPTESPRPVLPPSVARGAGEGGIGFPLPPPGRPRQDSLHNPPLPIPARIERLYRAAAKRYRIPWTLLAGVGMAETGHGRNNRVSWAGAQGLMQFLPATFAAMGVDGNRDGRAEIGSDADSVFSAANYLTRSGVSEGAAGVRRALRAYNRPAWYTNDVLFYAAAYGGGTVYGNPHHCGTTTRATGGRPVPPLTAGRVAAVLRFATSRAGGPYVMGANGPRAYDCSSLTQTAYARAGIRMPRTAAAQRSWLAAGNGTRIPLGQEQPGDLVFWDSYLGSNQIGHVMLVWNPATKTTIEARSTRDGIGHFSYADGPSHHIFEIWRAANLTSGS</sequence>
<evidence type="ECO:0000256" key="5">
    <source>
        <dbReference type="SAM" id="MobiDB-lite"/>
    </source>
</evidence>
<keyword evidence="4" id="KW-0788">Thiol protease</keyword>
<reference evidence="7 8" key="1">
    <citation type="submission" date="2016-10" db="EMBL/GenBank/DDBJ databases">
        <authorList>
            <person name="de Groot N.N."/>
        </authorList>
    </citation>
    <scope>NUCLEOTIDE SEQUENCE [LARGE SCALE GENOMIC DNA]</scope>
    <source>
        <strain evidence="7 8">DSM 21741</strain>
    </source>
</reference>
<keyword evidence="3" id="KW-0378">Hydrolase</keyword>
<organism evidence="7 8">
    <name type="scientific">Friedmanniella luteola</name>
    <dbReference type="NCBI Taxonomy" id="546871"/>
    <lineage>
        <taxon>Bacteria</taxon>
        <taxon>Bacillati</taxon>
        <taxon>Actinomycetota</taxon>
        <taxon>Actinomycetes</taxon>
        <taxon>Propionibacteriales</taxon>
        <taxon>Nocardioidaceae</taxon>
        <taxon>Friedmanniella</taxon>
    </lineage>
</organism>
<evidence type="ECO:0000256" key="3">
    <source>
        <dbReference type="ARBA" id="ARBA00022801"/>
    </source>
</evidence>
<accession>A0A1H1WS28</accession>
<dbReference type="RefSeq" id="WP_091413614.1">
    <property type="nucleotide sequence ID" value="NZ_LT629749.1"/>
</dbReference>
<dbReference type="PROSITE" id="PS51935">
    <property type="entry name" value="NLPC_P60"/>
    <property type="match status" value="1"/>
</dbReference>
<dbReference type="GO" id="GO:0006508">
    <property type="term" value="P:proteolysis"/>
    <property type="evidence" value="ECO:0007669"/>
    <property type="project" value="UniProtKB-KW"/>
</dbReference>
<dbReference type="CDD" id="cd13399">
    <property type="entry name" value="Slt35-like"/>
    <property type="match status" value="1"/>
</dbReference>